<organism evidence="1">
    <name type="scientific">Tetraodon nigroviridis</name>
    <name type="common">Spotted green pufferfish</name>
    <name type="synonym">Chelonodon nigroviridis</name>
    <dbReference type="NCBI Taxonomy" id="99883"/>
    <lineage>
        <taxon>Eukaryota</taxon>
        <taxon>Metazoa</taxon>
        <taxon>Chordata</taxon>
        <taxon>Craniata</taxon>
        <taxon>Vertebrata</taxon>
        <taxon>Euteleostomi</taxon>
        <taxon>Actinopterygii</taxon>
        <taxon>Neopterygii</taxon>
        <taxon>Teleostei</taxon>
        <taxon>Neoteleostei</taxon>
        <taxon>Acanthomorphata</taxon>
        <taxon>Eupercaria</taxon>
        <taxon>Tetraodontiformes</taxon>
        <taxon>Tetradontoidea</taxon>
        <taxon>Tetraodontidae</taxon>
        <taxon>Tetraodon</taxon>
    </lineage>
</organism>
<protein>
    <submittedName>
        <fullName evidence="1">(spotted green pufferfish) hypothetical protein</fullName>
    </submittedName>
</protein>
<name>Q4S3V7_TETNG</name>
<comment type="caution">
    <text evidence="1">The sequence shown here is derived from an EMBL/GenBank/DDBJ whole genome shotgun (WGS) entry which is preliminary data.</text>
</comment>
<dbReference type="EMBL" id="CAAE01014744">
    <property type="protein sequence ID" value="CAG04675.1"/>
    <property type="molecule type" value="Genomic_DNA"/>
</dbReference>
<accession>Q4S3V7</accession>
<reference evidence="1" key="1">
    <citation type="journal article" date="2004" name="Nature">
        <title>Genome duplication in the teleost fish Tetraodon nigroviridis reveals the early vertebrate proto-karyotype.</title>
        <authorList>
            <person name="Jaillon O."/>
            <person name="Aury J.-M."/>
            <person name="Brunet F."/>
            <person name="Petit J.-L."/>
            <person name="Stange-Thomann N."/>
            <person name="Mauceli E."/>
            <person name="Bouneau L."/>
            <person name="Fischer C."/>
            <person name="Ozouf-Costaz C."/>
            <person name="Bernot A."/>
            <person name="Nicaud S."/>
            <person name="Jaffe D."/>
            <person name="Fisher S."/>
            <person name="Lutfalla G."/>
            <person name="Dossat C."/>
            <person name="Segurens B."/>
            <person name="Dasilva C."/>
            <person name="Salanoubat M."/>
            <person name="Levy M."/>
            <person name="Boudet N."/>
            <person name="Castellano S."/>
            <person name="Anthouard V."/>
            <person name="Jubin C."/>
            <person name="Castelli V."/>
            <person name="Katinka M."/>
            <person name="Vacherie B."/>
            <person name="Biemont C."/>
            <person name="Skalli Z."/>
            <person name="Cattolico L."/>
            <person name="Poulain J."/>
            <person name="De Berardinis V."/>
            <person name="Cruaud C."/>
            <person name="Duprat S."/>
            <person name="Brottier P."/>
            <person name="Coutanceau J.-P."/>
            <person name="Gouzy J."/>
            <person name="Parra G."/>
            <person name="Lardier G."/>
            <person name="Chapple C."/>
            <person name="McKernan K.J."/>
            <person name="McEwan P."/>
            <person name="Bosak S."/>
            <person name="Kellis M."/>
            <person name="Volff J.-N."/>
            <person name="Guigo R."/>
            <person name="Zody M.C."/>
            <person name="Mesirov J."/>
            <person name="Lindblad-Toh K."/>
            <person name="Birren B."/>
            <person name="Nusbaum C."/>
            <person name="Kahn D."/>
            <person name="Robinson-Rechavi M."/>
            <person name="Laudet V."/>
            <person name="Schachter V."/>
            <person name="Quetier F."/>
            <person name="Saurin W."/>
            <person name="Scarpelli C."/>
            <person name="Wincker P."/>
            <person name="Lander E.S."/>
            <person name="Weissenbach J."/>
            <person name="Roest Crollius H."/>
        </authorList>
    </citation>
    <scope>NUCLEOTIDE SEQUENCE [LARGE SCALE GENOMIC DNA]</scope>
</reference>
<dbReference type="KEGG" id="tng:GSTEN00024470G001"/>
<reference evidence="1" key="2">
    <citation type="submission" date="2004-02" db="EMBL/GenBank/DDBJ databases">
        <authorList>
            <consortium name="Genoscope"/>
            <consortium name="Whitehead Institute Centre for Genome Research"/>
        </authorList>
    </citation>
    <scope>NUCLEOTIDE SEQUENCE</scope>
</reference>
<sequence>MSGRRQRSAASARAERGGAFQQRFAESAAIGAAEQTSRFLYKQPLCSSTCHLRSERPAVDLLTASALLAEHVLCLAVVTLLC</sequence>
<dbReference type="AlphaFoldDB" id="Q4S3V7"/>
<gene>
    <name evidence="1" type="ORF">GSTENG00024470001</name>
</gene>
<evidence type="ECO:0000313" key="1">
    <source>
        <dbReference type="EMBL" id="CAG04675.1"/>
    </source>
</evidence>
<proteinExistence type="predicted"/>